<evidence type="ECO:0000313" key="2">
    <source>
        <dbReference type="EMBL" id="MDN7564547.1"/>
    </source>
</evidence>
<accession>A0AAP4QZ77</accession>
<evidence type="ECO:0000313" key="3">
    <source>
        <dbReference type="Proteomes" id="UP001172109"/>
    </source>
</evidence>
<evidence type="ECO:0000259" key="1">
    <source>
        <dbReference type="Pfam" id="PF24693"/>
    </source>
</evidence>
<dbReference type="AlphaFoldDB" id="A0AAP4QZ77"/>
<organism evidence="2 3">
    <name type="scientific">Burkholderia contaminans</name>
    <dbReference type="NCBI Taxonomy" id="488447"/>
    <lineage>
        <taxon>Bacteria</taxon>
        <taxon>Pseudomonadati</taxon>
        <taxon>Pseudomonadota</taxon>
        <taxon>Betaproteobacteria</taxon>
        <taxon>Burkholderiales</taxon>
        <taxon>Burkholderiaceae</taxon>
        <taxon>Burkholderia</taxon>
        <taxon>Burkholderia cepacia complex</taxon>
    </lineage>
</organism>
<gene>
    <name evidence="2" type="ORF">QZM56_08575</name>
</gene>
<feature type="domain" description="DUF7660" evidence="1">
    <location>
        <begin position="28"/>
        <end position="109"/>
    </location>
</feature>
<dbReference type="RefSeq" id="WP_105816903.1">
    <property type="nucleotide sequence ID" value="NZ_CADEUY010000005.1"/>
</dbReference>
<dbReference type="Pfam" id="PF24693">
    <property type="entry name" value="DUF7660"/>
    <property type="match status" value="1"/>
</dbReference>
<dbReference type="Proteomes" id="UP001172109">
    <property type="component" value="Unassembled WGS sequence"/>
</dbReference>
<comment type="caution">
    <text evidence="2">The sequence shown here is derived from an EMBL/GenBank/DDBJ whole genome shotgun (WGS) entry which is preliminary data.</text>
</comment>
<proteinExistence type="predicted"/>
<reference evidence="2" key="1">
    <citation type="submission" date="2023-07" db="EMBL/GenBank/DDBJ databases">
        <title>A collection of bacterial strains from the Burkholderia cepacia Research Laboratory and Repository.</title>
        <authorList>
            <person name="Lipuma J."/>
            <person name="Spilker T."/>
            <person name="Caverly L."/>
        </authorList>
    </citation>
    <scope>NUCLEOTIDE SEQUENCE</scope>
    <source>
        <strain evidence="2">AU44979</strain>
    </source>
</reference>
<sequence length="109" mass="12247">MEHKQHKLKTEMATKLRDALEQVSDERSFVEFLAHLATDWFTEAEIEATMPSSPYSSGVLGWENGSIGAFLEASCAWANASTKGLKYYTPSENPWRRAADILMAGKIYE</sequence>
<name>A0AAP4QZ77_9BURK</name>
<dbReference type="EMBL" id="JAUJQS010000004">
    <property type="protein sequence ID" value="MDN7564547.1"/>
    <property type="molecule type" value="Genomic_DNA"/>
</dbReference>
<dbReference type="InterPro" id="IPR056077">
    <property type="entry name" value="DUF7660"/>
</dbReference>
<protein>
    <recommendedName>
        <fullName evidence="1">DUF7660 domain-containing protein</fullName>
    </recommendedName>
</protein>